<evidence type="ECO:0000313" key="1">
    <source>
        <dbReference type="EMBL" id="KAK1142472.1"/>
    </source>
</evidence>
<gene>
    <name evidence="1" type="ORF">N8T08_007834</name>
</gene>
<comment type="caution">
    <text evidence="1">The sequence shown here is derived from an EMBL/GenBank/DDBJ whole genome shotgun (WGS) entry which is preliminary data.</text>
</comment>
<dbReference type="EMBL" id="JAOPJF010000050">
    <property type="protein sequence ID" value="KAK1142472.1"/>
    <property type="molecule type" value="Genomic_DNA"/>
</dbReference>
<evidence type="ECO:0000313" key="2">
    <source>
        <dbReference type="Proteomes" id="UP001177260"/>
    </source>
</evidence>
<keyword evidence="2" id="KW-1185">Reference proteome</keyword>
<proteinExistence type="predicted"/>
<reference evidence="1 2" key="1">
    <citation type="journal article" date="2023" name="ACS Omega">
        <title>Identification of the Neoaspergillic Acid Biosynthesis Gene Cluster by Establishing an In Vitro CRISPR-Ribonucleoprotein Genetic System in Aspergillus melleus.</title>
        <authorList>
            <person name="Yuan B."/>
            <person name="Grau M.F."/>
            <person name="Murata R.M."/>
            <person name="Torok T."/>
            <person name="Venkateswaran K."/>
            <person name="Stajich J.E."/>
            <person name="Wang C.C.C."/>
        </authorList>
    </citation>
    <scope>NUCLEOTIDE SEQUENCE [LARGE SCALE GENOMIC DNA]</scope>
    <source>
        <strain evidence="1 2">IMV 1140</strain>
    </source>
</reference>
<name>A0ACC3AXP2_9EURO</name>
<sequence length="368" mass="41300">MNGIRSTQEKRFFDHFVNVTSRTLTLPSDWNSQTILSVIVSMCSEDTLVLKTVLCLGASHLINHLPSNAAEGRSLVTEKNRLLHESERELSSRVAALQNMSSLTTQNQTQYQPLLTSYLLLYLYEVSEGTGNVAWQTRLDEARGIVSSALKEHRDLSGMRHENPDGHEGVLKPSPEELDNLWIAEPLLQFFIYHDAIGSVTAPRPRRMVISHRHNDLSPPPHMLGVHNGIINFVARIAALRSDTGGEPSLSSAGITSAVCIWQDIGKWEPSESDSELSPDYCTMCELYIVACFIWLFFMLHPDSSNDEKVQSMVCRGLGSLSFIEEPKLQSFALFPVFVIGVACTRQEDREQIEEQLDILEQLRRFGG</sequence>
<dbReference type="Proteomes" id="UP001177260">
    <property type="component" value="Unassembled WGS sequence"/>
</dbReference>
<organism evidence="1 2">
    <name type="scientific">Aspergillus melleus</name>
    <dbReference type="NCBI Taxonomy" id="138277"/>
    <lineage>
        <taxon>Eukaryota</taxon>
        <taxon>Fungi</taxon>
        <taxon>Dikarya</taxon>
        <taxon>Ascomycota</taxon>
        <taxon>Pezizomycotina</taxon>
        <taxon>Eurotiomycetes</taxon>
        <taxon>Eurotiomycetidae</taxon>
        <taxon>Eurotiales</taxon>
        <taxon>Aspergillaceae</taxon>
        <taxon>Aspergillus</taxon>
        <taxon>Aspergillus subgen. Circumdati</taxon>
    </lineage>
</organism>
<accession>A0ACC3AXP2</accession>
<protein>
    <submittedName>
        <fullName evidence="1">Uncharacterized protein</fullName>
    </submittedName>
</protein>